<feature type="coiled-coil region" evidence="1">
    <location>
        <begin position="838"/>
        <end position="918"/>
    </location>
</feature>
<reference evidence="3" key="1">
    <citation type="submission" date="2021-01" db="EMBL/GenBank/DDBJ databases">
        <authorList>
            <person name="Zahm M."/>
            <person name="Roques C."/>
            <person name="Cabau C."/>
            <person name="Klopp C."/>
            <person name="Donnadieu C."/>
            <person name="Jouanno E."/>
            <person name="Lampietro C."/>
            <person name="Louis A."/>
            <person name="Herpin A."/>
            <person name="Echchiki A."/>
            <person name="Berthelot C."/>
            <person name="Parey E."/>
            <person name="Roest-Crollius H."/>
            <person name="Braasch I."/>
            <person name="Postlethwait J."/>
            <person name="Bobe J."/>
            <person name="Montfort J."/>
            <person name="Bouchez O."/>
            <person name="Begum T."/>
            <person name="Mejri S."/>
            <person name="Adams A."/>
            <person name="Chen W.-J."/>
            <person name="Guiguen Y."/>
        </authorList>
    </citation>
    <scope>NUCLEOTIDE SEQUENCE</scope>
    <source>
        <strain evidence="3">YG-15Mar2019-1</strain>
        <tissue evidence="3">Brain</tissue>
    </source>
</reference>
<feature type="coiled-coil region" evidence="1">
    <location>
        <begin position="159"/>
        <end position="221"/>
    </location>
</feature>
<evidence type="ECO:0000313" key="4">
    <source>
        <dbReference type="Proteomes" id="UP001046870"/>
    </source>
</evidence>
<name>A0A9D3Q637_MEGAT</name>
<keyword evidence="1" id="KW-0175">Coiled coil</keyword>
<dbReference type="OrthoDB" id="5982442at2759"/>
<evidence type="ECO:0000256" key="2">
    <source>
        <dbReference type="SAM" id="MobiDB-lite"/>
    </source>
</evidence>
<protein>
    <submittedName>
        <fullName evidence="3">Uncharacterized protein</fullName>
    </submittedName>
</protein>
<feature type="coiled-coil region" evidence="1">
    <location>
        <begin position="407"/>
        <end position="603"/>
    </location>
</feature>
<dbReference type="SUPFAM" id="SSF57997">
    <property type="entry name" value="Tropomyosin"/>
    <property type="match status" value="1"/>
</dbReference>
<evidence type="ECO:0000313" key="3">
    <source>
        <dbReference type="EMBL" id="KAG7473459.1"/>
    </source>
</evidence>
<organism evidence="3 4">
    <name type="scientific">Megalops atlanticus</name>
    <name type="common">Tarpon</name>
    <name type="synonym">Clupea gigantea</name>
    <dbReference type="NCBI Taxonomy" id="7932"/>
    <lineage>
        <taxon>Eukaryota</taxon>
        <taxon>Metazoa</taxon>
        <taxon>Chordata</taxon>
        <taxon>Craniata</taxon>
        <taxon>Vertebrata</taxon>
        <taxon>Euteleostomi</taxon>
        <taxon>Actinopterygii</taxon>
        <taxon>Neopterygii</taxon>
        <taxon>Teleostei</taxon>
        <taxon>Elopiformes</taxon>
        <taxon>Megalopidae</taxon>
        <taxon>Megalops</taxon>
    </lineage>
</organism>
<feature type="compositionally biased region" description="Basic and acidic residues" evidence="2">
    <location>
        <begin position="27"/>
        <end position="50"/>
    </location>
</feature>
<feature type="region of interest" description="Disordered" evidence="2">
    <location>
        <begin position="1009"/>
        <end position="1103"/>
    </location>
</feature>
<feature type="region of interest" description="Disordered" evidence="2">
    <location>
        <begin position="15"/>
        <end position="64"/>
    </location>
</feature>
<dbReference type="Proteomes" id="UP001046870">
    <property type="component" value="Chromosome 7"/>
</dbReference>
<feature type="coiled-coil region" evidence="1">
    <location>
        <begin position="288"/>
        <end position="378"/>
    </location>
</feature>
<feature type="compositionally biased region" description="Low complexity" evidence="2">
    <location>
        <begin position="93"/>
        <end position="117"/>
    </location>
</feature>
<feature type="compositionally biased region" description="Basic and acidic residues" evidence="2">
    <location>
        <begin position="1048"/>
        <end position="1060"/>
    </location>
</feature>
<proteinExistence type="predicted"/>
<feature type="coiled-coil region" evidence="1">
    <location>
        <begin position="640"/>
        <end position="721"/>
    </location>
</feature>
<sequence length="1103" mass="125639">MRLGLSLLNEIDSQATAASNSVTESQTCDRDTAQMRKGGEGRRSPKEYSKDGWGSELGWSSRSQRQSFRASSPLSLSHLDMWDKRSHFKAHSSVRSSEGGVSGPGLFSSHSSSSPGSDCEMTLRASSGMRRWQSLSRLAPDGAPRSLSPSPGAELRAALAESGARRAELVQRLREAQERLDSQTDLLKARDTQLHHSQTTAQLLKLKHKQLADAVSALEQEKETAELCRFEESRRRSELQDKVLQLELDMLKMRSMLERRSPVPPAPPLLGSTAYQPPLSRTLPTTQEDFCKQERQQVERELREAREALRESQERLESLEAEREQALHQLRSAKEGHLTVLSQVEETNQRLSSSMRAQSELQDKLSDARSQLGQASLERDLLSSKLLRMEDNLEDVKVKMTGAVADKDRLMQEKAELHQRVQSLELQLERAQRGQEGFTDQVCELHGELVEAKAQVNRQDKEKLQMKEELHTIKQSNERMTSELDEARQRLEAVLGQLHELEAEKVIHTNQISALETERSQLLGEKEELLSAAQQSNQKEVTVLRENCHELRESQNALLLENRELQSRCQVLEAGILEREAELQQKGEENERREAEMAQEVEELRRVVSHWKERWQEVALASRLAQDELEDIRKRHSAETTQLKVEAVRLAQEVERLQREFQSSQDQAQNLLQQKAETEAELNRVKREVGALAKVELDACRQQLELERSRSQALLQRLSSSPVREGRKGSLVQSKEKVYGSMEADGGVKSTDIAAVQTQDRGTETDVFITAQEQAESLELSSSQQDIIQALRAELQELKLGKPGEINVSLQEVDGELSQVREELQKVWDMLRVRDSELEEQQQELRSARGQVSQQSSEVQRLEEQLTMREQELEQKEQALSNLQSLRETERSEMQITISSLEMKLAELKEQRAGELQRRGGPGSVSCSDPVALRPDALRAQVEEIRRRTAQLQLERDQAVQTLQELQQGKTERAPPESKKEIRSEIPDQDKQRRMVTEQLKSLFKEREQLARAYDKSPGAQRRGRSLQEWATQSKVVKNALDTLNNQKKREQELLQEGEHLQGAAERAVPEGQQDTLDNSQLQEQEEMVHLKEELHSKTDRPS</sequence>
<feature type="region of interest" description="Disordered" evidence="2">
    <location>
        <begin position="260"/>
        <end position="287"/>
    </location>
</feature>
<keyword evidence="4" id="KW-1185">Reference proteome</keyword>
<feature type="compositionally biased region" description="Polar residues" evidence="2">
    <location>
        <begin position="1029"/>
        <end position="1046"/>
    </location>
</feature>
<dbReference type="AlphaFoldDB" id="A0A9D3Q637"/>
<feature type="compositionally biased region" description="Polar residues" evidence="2">
    <location>
        <begin position="1073"/>
        <end position="1083"/>
    </location>
</feature>
<feature type="compositionally biased region" description="Basic and acidic residues" evidence="2">
    <location>
        <begin position="970"/>
        <end position="993"/>
    </location>
</feature>
<feature type="compositionally biased region" description="Basic and acidic residues" evidence="2">
    <location>
        <begin position="1087"/>
        <end position="1103"/>
    </location>
</feature>
<comment type="caution">
    <text evidence="3">The sequence shown here is derived from an EMBL/GenBank/DDBJ whole genome shotgun (WGS) entry which is preliminary data.</text>
</comment>
<feature type="compositionally biased region" description="Polar residues" evidence="2">
    <location>
        <begin position="15"/>
        <end position="26"/>
    </location>
</feature>
<dbReference type="EMBL" id="JAFDVH010000007">
    <property type="protein sequence ID" value="KAG7473459.1"/>
    <property type="molecule type" value="Genomic_DNA"/>
</dbReference>
<feature type="region of interest" description="Disordered" evidence="2">
    <location>
        <begin position="93"/>
        <end position="124"/>
    </location>
</feature>
<accession>A0A9D3Q637</accession>
<feature type="region of interest" description="Disordered" evidence="2">
    <location>
        <begin position="964"/>
        <end position="993"/>
    </location>
</feature>
<gene>
    <name evidence="3" type="ORF">MATL_G00096050</name>
</gene>
<evidence type="ECO:0000256" key="1">
    <source>
        <dbReference type="SAM" id="Coils"/>
    </source>
</evidence>